<name>A0A8S1QMM1_9CILI</name>
<feature type="coiled-coil region" evidence="1">
    <location>
        <begin position="105"/>
        <end position="150"/>
    </location>
</feature>
<evidence type="ECO:0000313" key="2">
    <source>
        <dbReference type="EMBL" id="CAD8116822.1"/>
    </source>
</evidence>
<proteinExistence type="predicted"/>
<dbReference type="AlphaFoldDB" id="A0A8S1QMM1"/>
<dbReference type="OrthoDB" id="310220at2759"/>
<keyword evidence="3" id="KW-1185">Reference proteome</keyword>
<evidence type="ECO:0000313" key="3">
    <source>
        <dbReference type="Proteomes" id="UP000692954"/>
    </source>
</evidence>
<organism evidence="2 3">
    <name type="scientific">Paramecium sonneborni</name>
    <dbReference type="NCBI Taxonomy" id="65129"/>
    <lineage>
        <taxon>Eukaryota</taxon>
        <taxon>Sar</taxon>
        <taxon>Alveolata</taxon>
        <taxon>Ciliophora</taxon>
        <taxon>Intramacronucleata</taxon>
        <taxon>Oligohymenophorea</taxon>
        <taxon>Peniculida</taxon>
        <taxon>Parameciidae</taxon>
        <taxon>Paramecium</taxon>
    </lineage>
</organism>
<dbReference type="Proteomes" id="UP000692954">
    <property type="component" value="Unassembled WGS sequence"/>
</dbReference>
<keyword evidence="1" id="KW-0175">Coiled coil</keyword>
<gene>
    <name evidence="2" type="ORF">PSON_ATCC_30995.1.T1120041</name>
</gene>
<comment type="caution">
    <text evidence="2">The sequence shown here is derived from an EMBL/GenBank/DDBJ whole genome shotgun (WGS) entry which is preliminary data.</text>
</comment>
<reference evidence="2" key="1">
    <citation type="submission" date="2021-01" db="EMBL/GenBank/DDBJ databases">
        <authorList>
            <consortium name="Genoscope - CEA"/>
            <person name="William W."/>
        </authorList>
    </citation>
    <scope>NUCLEOTIDE SEQUENCE</scope>
</reference>
<sequence length="278" mass="33524">MLLKQKEMLKFFSLVLSQNPQESTQISLNKHFDKLSKQYEIFNENILEYYFQKLEFDKFQADSQLEKMVEKQNRRYFHFNIQEINPLNFDSINQITFQQSQLIKKERKEKEIKDKIEENNKLQEEIRRQQEELQKKMINDTNNVNQENENNNYDIDNLSETEELTQSCQECGQQIKFNHFLTTCLHYYHEECIIQKIKANCNQTNIFCTCNSLINSRMIKDALKHQQQSQNSFTYENFLQNQVQQLIRQCKKDFTKCQCGFLQIADIQKKINNCINCQ</sequence>
<evidence type="ECO:0000256" key="1">
    <source>
        <dbReference type="SAM" id="Coils"/>
    </source>
</evidence>
<protein>
    <submittedName>
        <fullName evidence="2">Uncharacterized protein</fullName>
    </submittedName>
</protein>
<accession>A0A8S1QMM1</accession>
<dbReference type="EMBL" id="CAJJDN010000112">
    <property type="protein sequence ID" value="CAD8116822.1"/>
    <property type="molecule type" value="Genomic_DNA"/>
</dbReference>